<dbReference type="RefSeq" id="WP_289268928.1">
    <property type="nucleotide sequence ID" value="NZ_OX365700.1"/>
</dbReference>
<evidence type="ECO:0000313" key="2">
    <source>
        <dbReference type="EMBL" id="CAI4032187.1"/>
    </source>
</evidence>
<dbReference type="Pfam" id="PF20106">
    <property type="entry name" value="DUF6496"/>
    <property type="match status" value="1"/>
</dbReference>
<dbReference type="EMBL" id="OX365700">
    <property type="protein sequence ID" value="CAI4032187.1"/>
    <property type="molecule type" value="Genomic_DNA"/>
</dbReference>
<feature type="region of interest" description="Disordered" evidence="1">
    <location>
        <begin position="1"/>
        <end position="62"/>
    </location>
</feature>
<gene>
    <name evidence="2" type="ORF">DNFV4_02615</name>
</gene>
<evidence type="ECO:0000256" key="1">
    <source>
        <dbReference type="SAM" id="MobiDB-lite"/>
    </source>
</evidence>
<evidence type="ECO:0000313" key="3">
    <source>
        <dbReference type="Proteomes" id="UP001179121"/>
    </source>
</evidence>
<reference evidence="2" key="1">
    <citation type="submission" date="2022-10" db="EMBL/GenBank/DDBJ databases">
        <authorList>
            <person name="Koch H."/>
        </authorList>
    </citation>
    <scope>NUCLEOTIDE SEQUENCE</scope>
    <source>
        <strain evidence="2">DNF</strain>
    </source>
</reference>
<keyword evidence="3" id="KW-1185">Reference proteome</keyword>
<feature type="compositionally biased region" description="Basic residues" evidence="1">
    <location>
        <begin position="10"/>
        <end position="38"/>
    </location>
</feature>
<accession>A0AA86N024</accession>
<dbReference type="Proteomes" id="UP001179121">
    <property type="component" value="Chromosome"/>
</dbReference>
<feature type="compositionally biased region" description="Basic residues" evidence="1">
    <location>
        <begin position="49"/>
        <end position="62"/>
    </location>
</feature>
<proteinExistence type="predicted"/>
<dbReference type="AlphaFoldDB" id="A0AA86N024"/>
<protein>
    <submittedName>
        <fullName evidence="2">Uncharacterized protein</fullName>
    </submittedName>
</protein>
<name>A0AA86N024_9BACT</name>
<dbReference type="KEGG" id="nti:DNFV4_02615"/>
<organism evidence="2 3">
    <name type="scientific">Nitrospira tepida</name>
    <dbReference type="NCBI Taxonomy" id="2973512"/>
    <lineage>
        <taxon>Bacteria</taxon>
        <taxon>Pseudomonadati</taxon>
        <taxon>Nitrospirota</taxon>
        <taxon>Nitrospiria</taxon>
        <taxon>Nitrospirales</taxon>
        <taxon>Nitrospiraceae</taxon>
        <taxon>Nitrospira</taxon>
    </lineage>
</organism>
<sequence>MARYSEGSRKSVKRAMHKRKQGTLRSGKSKKKVTRRKQAIAIGLSEARRKGHKVPRKKPRKK</sequence>
<dbReference type="InterPro" id="IPR045468">
    <property type="entry name" value="DUF6496"/>
</dbReference>